<dbReference type="GO" id="GO:0005829">
    <property type="term" value="C:cytosol"/>
    <property type="evidence" value="ECO:0007669"/>
    <property type="project" value="TreeGrafter"/>
</dbReference>
<dbReference type="PANTHER" id="PTHR48097:SF9">
    <property type="entry name" value="L-THREONINE ALDOLASE"/>
    <property type="match status" value="1"/>
</dbReference>
<dbReference type="NCBIfam" id="NF041359">
    <property type="entry name" value="GntG_guanitoxin"/>
    <property type="match status" value="1"/>
</dbReference>
<evidence type="ECO:0000256" key="1">
    <source>
        <dbReference type="ARBA" id="ARBA00001933"/>
    </source>
</evidence>
<gene>
    <name evidence="7" type="primary">ltaE</name>
    <name evidence="7" type="ORF">FIV42_22775</name>
</gene>
<evidence type="ECO:0000313" key="7">
    <source>
        <dbReference type="EMBL" id="QDG53464.1"/>
    </source>
</evidence>
<reference evidence="7 8" key="1">
    <citation type="submission" date="2019-06" db="EMBL/GenBank/DDBJ databases">
        <title>Persicimonas caeni gen. nov., sp. nov., a predatory bacterium isolated from solar saltern.</title>
        <authorList>
            <person name="Wang S."/>
        </authorList>
    </citation>
    <scope>NUCLEOTIDE SEQUENCE [LARGE SCALE GENOMIC DNA]</scope>
    <source>
        <strain evidence="7 8">YN101</strain>
    </source>
</reference>
<keyword evidence="3" id="KW-0663">Pyridoxal phosphate</keyword>
<dbReference type="InterPro" id="IPR015421">
    <property type="entry name" value="PyrdxlP-dep_Trfase_major"/>
</dbReference>
<dbReference type="Gene3D" id="3.90.1150.10">
    <property type="entry name" value="Aspartate Aminotransferase, domain 1"/>
    <property type="match status" value="1"/>
</dbReference>
<evidence type="ECO:0000256" key="2">
    <source>
        <dbReference type="ARBA" id="ARBA00006966"/>
    </source>
</evidence>
<keyword evidence="4 7" id="KW-0456">Lyase</keyword>
<dbReference type="GO" id="GO:0008732">
    <property type="term" value="F:L-allo-threonine aldolase activity"/>
    <property type="evidence" value="ECO:0007669"/>
    <property type="project" value="TreeGrafter"/>
</dbReference>
<organism evidence="7 8">
    <name type="scientific">Persicimonas caeni</name>
    <dbReference type="NCBI Taxonomy" id="2292766"/>
    <lineage>
        <taxon>Bacteria</taxon>
        <taxon>Deltaproteobacteria</taxon>
        <taxon>Bradymonadales</taxon>
        <taxon>Bradymonadaceae</taxon>
        <taxon>Persicimonas</taxon>
    </lineage>
</organism>
<sequence>MIDLRSDTVTRPTPEMRRAMAEAPVGDDVFGDDPTVHELEALAADTLGKEAALFVASGTMSNLCAIMTHCGRGDEYIVGQNAHTYRYEGGGAAVLGSVQPQPIENAPDGSIPVDKIEAAIKPDALVFAKTRLVCLENTIGGKVIGPEYVDEVADVVARHGLAFHLDGARLFNAAVALGVGAGELARPFDTVSICLSKGLGAPVGSVLCGPADFIERARRWRKVLGGGWRQAGVLAAAGIIALRDHVDSLADDHEHARLLADGLTRAGFEVDGPHTNTLFVTIDARAQDEIADFMLERGVQIYVRGPVLRLVTHRDLARSDIEKVVESFEAFAGS</sequence>
<dbReference type="CDD" id="cd06502">
    <property type="entry name" value="TA_like"/>
    <property type="match status" value="1"/>
</dbReference>
<dbReference type="InterPro" id="IPR001597">
    <property type="entry name" value="ArAA_b-elim_lyase/Thr_aldolase"/>
</dbReference>
<dbReference type="EMBL" id="CP041186">
    <property type="protein sequence ID" value="QDG53464.1"/>
    <property type="molecule type" value="Genomic_DNA"/>
</dbReference>
<evidence type="ECO:0000256" key="3">
    <source>
        <dbReference type="ARBA" id="ARBA00022898"/>
    </source>
</evidence>
<dbReference type="InterPro" id="IPR023603">
    <property type="entry name" value="Low_specificity_L-TA-like"/>
</dbReference>
<feature type="modified residue" description="N6-(pyridoxal phosphate)lysine" evidence="5">
    <location>
        <position position="197"/>
    </location>
</feature>
<accession>A0A4Y6PYP7</accession>
<protein>
    <submittedName>
        <fullName evidence="7">Low-specificity L-threonine aldolase</fullName>
        <ecNumber evidence="7">4.1.2.48</ecNumber>
    </submittedName>
</protein>
<comment type="cofactor">
    <cofactor evidence="1">
        <name>pyridoxal 5'-phosphate</name>
        <dbReference type="ChEBI" id="CHEBI:597326"/>
    </cofactor>
</comment>
<dbReference type="GO" id="GO:0006567">
    <property type="term" value="P:L-threonine catabolic process"/>
    <property type="evidence" value="ECO:0007669"/>
    <property type="project" value="TreeGrafter"/>
</dbReference>
<dbReference type="Gene3D" id="3.40.640.10">
    <property type="entry name" value="Type I PLP-dependent aspartate aminotransferase-like (Major domain)"/>
    <property type="match status" value="1"/>
</dbReference>
<dbReference type="InterPro" id="IPR015424">
    <property type="entry name" value="PyrdxlP-dep_Trfase"/>
</dbReference>
<evidence type="ECO:0000259" key="6">
    <source>
        <dbReference type="Pfam" id="PF01212"/>
    </source>
</evidence>
<dbReference type="EC" id="4.1.2.48" evidence="7"/>
<dbReference type="PANTHER" id="PTHR48097">
    <property type="entry name" value="L-THREONINE ALDOLASE-RELATED"/>
    <property type="match status" value="1"/>
</dbReference>
<evidence type="ECO:0000256" key="5">
    <source>
        <dbReference type="PIRSR" id="PIRSR017617-1"/>
    </source>
</evidence>
<evidence type="ECO:0000256" key="4">
    <source>
        <dbReference type="ARBA" id="ARBA00023239"/>
    </source>
</evidence>
<dbReference type="InterPro" id="IPR015422">
    <property type="entry name" value="PyrdxlP-dep_Trfase_small"/>
</dbReference>
<evidence type="ECO:0000313" key="8">
    <source>
        <dbReference type="Proteomes" id="UP000315995"/>
    </source>
</evidence>
<dbReference type="OrthoDB" id="9774495at2"/>
<accession>A0A5B8Y9M4</accession>
<proteinExistence type="inferred from homology"/>
<dbReference type="FunFam" id="3.40.640.10:FF:000030">
    <property type="entry name" value="Low-specificity L-threonine aldolase"/>
    <property type="match status" value="1"/>
</dbReference>
<keyword evidence="8" id="KW-1185">Reference proteome</keyword>
<dbReference type="Pfam" id="PF01212">
    <property type="entry name" value="Beta_elim_lyase"/>
    <property type="match status" value="1"/>
</dbReference>
<dbReference type="RefSeq" id="WP_141199920.1">
    <property type="nucleotide sequence ID" value="NZ_CP041186.1"/>
</dbReference>
<comment type="similarity">
    <text evidence="2">Belongs to the threonine aldolase family.</text>
</comment>
<name>A0A4Y6PYP7_PERCE</name>
<dbReference type="PIRSF" id="PIRSF017617">
    <property type="entry name" value="Thr_aldolase"/>
    <property type="match status" value="1"/>
</dbReference>
<dbReference type="NCBIfam" id="NF007825">
    <property type="entry name" value="PRK10534.1"/>
    <property type="match status" value="1"/>
</dbReference>
<dbReference type="Proteomes" id="UP000315995">
    <property type="component" value="Chromosome"/>
</dbReference>
<feature type="domain" description="Aromatic amino acid beta-eliminating lyase/threonine aldolase" evidence="6">
    <location>
        <begin position="3"/>
        <end position="284"/>
    </location>
</feature>
<dbReference type="SUPFAM" id="SSF53383">
    <property type="entry name" value="PLP-dependent transferases"/>
    <property type="match status" value="1"/>
</dbReference>
<dbReference type="GO" id="GO:0006545">
    <property type="term" value="P:glycine biosynthetic process"/>
    <property type="evidence" value="ECO:0007669"/>
    <property type="project" value="TreeGrafter"/>
</dbReference>
<dbReference type="AlphaFoldDB" id="A0A4Y6PYP7"/>